<dbReference type="PANTHER" id="PTHR33993">
    <property type="entry name" value="GLYOXALASE-RELATED"/>
    <property type="match status" value="1"/>
</dbReference>
<dbReference type="InterPro" id="IPR029068">
    <property type="entry name" value="Glyas_Bleomycin-R_OHBP_Dase"/>
</dbReference>
<dbReference type="InterPro" id="IPR052164">
    <property type="entry name" value="Anthracycline_SecMetBiosynth"/>
</dbReference>
<dbReference type="EMBL" id="LNYX01000014">
    <property type="protein sequence ID" value="KTD64013.1"/>
    <property type="molecule type" value="Genomic_DNA"/>
</dbReference>
<organism evidence="2 3">
    <name type="scientific">Legionella spiritensis</name>
    <dbReference type="NCBI Taxonomy" id="452"/>
    <lineage>
        <taxon>Bacteria</taxon>
        <taxon>Pseudomonadati</taxon>
        <taxon>Pseudomonadota</taxon>
        <taxon>Gammaproteobacteria</taxon>
        <taxon>Legionellales</taxon>
        <taxon>Legionellaceae</taxon>
        <taxon>Legionella</taxon>
    </lineage>
</organism>
<name>A0A0W0Z4I7_LEGSP</name>
<dbReference type="Pfam" id="PF00903">
    <property type="entry name" value="Glyoxalase"/>
    <property type="match status" value="1"/>
</dbReference>
<evidence type="ECO:0000259" key="1">
    <source>
        <dbReference type="PROSITE" id="PS51819"/>
    </source>
</evidence>
<evidence type="ECO:0000313" key="2">
    <source>
        <dbReference type="EMBL" id="KTD64013.1"/>
    </source>
</evidence>
<dbReference type="AlphaFoldDB" id="A0A0W0Z4I7"/>
<reference evidence="2 3" key="1">
    <citation type="submission" date="2015-11" db="EMBL/GenBank/DDBJ databases">
        <title>Genomic analysis of 38 Legionella species identifies large and diverse effector repertoires.</title>
        <authorList>
            <person name="Burstein D."/>
            <person name="Amaro F."/>
            <person name="Zusman T."/>
            <person name="Lifshitz Z."/>
            <person name="Cohen O."/>
            <person name="Gilbert J.A."/>
            <person name="Pupko T."/>
            <person name="Shuman H.A."/>
            <person name="Segal G."/>
        </authorList>
    </citation>
    <scope>NUCLEOTIDE SEQUENCE [LARGE SCALE GENOMIC DNA]</scope>
    <source>
        <strain evidence="2 3">Mt.St.Helens-9</strain>
    </source>
</reference>
<dbReference type="CDD" id="cd07247">
    <property type="entry name" value="SgaA_N_like"/>
    <property type="match status" value="1"/>
</dbReference>
<dbReference type="SUPFAM" id="SSF54593">
    <property type="entry name" value="Glyoxalase/Bleomycin resistance protein/Dihydroxybiphenyl dioxygenase"/>
    <property type="match status" value="1"/>
</dbReference>
<dbReference type="Proteomes" id="UP000054877">
    <property type="component" value="Unassembled WGS sequence"/>
</dbReference>
<dbReference type="Gene3D" id="3.10.180.10">
    <property type="entry name" value="2,3-Dihydroxybiphenyl 1,2-Dioxygenase, domain 1"/>
    <property type="match status" value="1"/>
</dbReference>
<feature type="domain" description="VOC" evidence="1">
    <location>
        <begin position="9"/>
        <end position="125"/>
    </location>
</feature>
<keyword evidence="3" id="KW-1185">Reference proteome</keyword>
<dbReference type="InterPro" id="IPR037523">
    <property type="entry name" value="VOC_core"/>
</dbReference>
<evidence type="ECO:0000313" key="3">
    <source>
        <dbReference type="Proteomes" id="UP000054877"/>
    </source>
</evidence>
<dbReference type="PATRIC" id="fig|452.5.peg.1689"/>
<protein>
    <submittedName>
        <fullName evidence="2">Glyoxylase</fullName>
    </submittedName>
</protein>
<dbReference type="STRING" id="452.Lspi_1532"/>
<proteinExistence type="predicted"/>
<sequence length="127" mass="14281">MKDTPSHGEFCWNELATGNLGAAKDFYRQLLGWEYIDHDMGDFTYTIVKSGDKEIAGIWEIPTENINNIPPHWMSYILVDDLEKSLEKANQLGAIPKMPIKQAGEYGKFVVLADPTGAHVALWQSLN</sequence>
<dbReference type="PANTHER" id="PTHR33993:SF14">
    <property type="entry name" value="GB|AAF24581.1"/>
    <property type="match status" value="1"/>
</dbReference>
<dbReference type="OrthoDB" id="9793039at2"/>
<dbReference type="InterPro" id="IPR004360">
    <property type="entry name" value="Glyas_Fos-R_dOase_dom"/>
</dbReference>
<accession>A0A0W0Z4I7</accession>
<comment type="caution">
    <text evidence="2">The sequence shown here is derived from an EMBL/GenBank/DDBJ whole genome shotgun (WGS) entry which is preliminary data.</text>
</comment>
<dbReference type="PROSITE" id="PS51819">
    <property type="entry name" value="VOC"/>
    <property type="match status" value="1"/>
</dbReference>
<gene>
    <name evidence="2" type="ORF">Lspi_1532</name>
</gene>
<dbReference type="RefSeq" id="WP_058483450.1">
    <property type="nucleotide sequence ID" value="NZ_CAAAII010000001.1"/>
</dbReference>